<organism evidence="6 7">
    <name type="scientific">Trichophyton interdigitale</name>
    <dbReference type="NCBI Taxonomy" id="101480"/>
    <lineage>
        <taxon>Eukaryota</taxon>
        <taxon>Fungi</taxon>
        <taxon>Dikarya</taxon>
        <taxon>Ascomycota</taxon>
        <taxon>Pezizomycotina</taxon>
        <taxon>Eurotiomycetes</taxon>
        <taxon>Eurotiomycetidae</taxon>
        <taxon>Onygenales</taxon>
        <taxon>Arthrodermataceae</taxon>
        <taxon>Trichophyton</taxon>
    </lineage>
</organism>
<evidence type="ECO:0000313" key="7">
    <source>
        <dbReference type="Proteomes" id="UP000749309"/>
    </source>
</evidence>
<evidence type="ECO:0000259" key="5">
    <source>
        <dbReference type="PROSITE" id="PS51792"/>
    </source>
</evidence>
<dbReference type="Pfam" id="PF03226">
    <property type="entry name" value="Yippee-Mis18"/>
    <property type="match status" value="1"/>
</dbReference>
<protein>
    <submittedName>
        <fullName evidence="6">Yippee domain-containing protein</fullName>
    </submittedName>
</protein>
<evidence type="ECO:0000256" key="4">
    <source>
        <dbReference type="SAM" id="MobiDB-lite"/>
    </source>
</evidence>
<evidence type="ECO:0000256" key="3">
    <source>
        <dbReference type="ARBA" id="ARBA00022833"/>
    </source>
</evidence>
<dbReference type="PANTHER" id="PTHR13848">
    <property type="entry name" value="PROTEIN YIPPEE-LIKE CG15309-RELATED"/>
    <property type="match status" value="1"/>
</dbReference>
<evidence type="ECO:0000256" key="2">
    <source>
        <dbReference type="ARBA" id="ARBA00022723"/>
    </source>
</evidence>
<comment type="similarity">
    <text evidence="1">Belongs to the yippee family.</text>
</comment>
<dbReference type="GO" id="GO:0046872">
    <property type="term" value="F:metal ion binding"/>
    <property type="evidence" value="ECO:0007669"/>
    <property type="project" value="UniProtKB-KW"/>
</dbReference>
<comment type="caution">
    <text evidence="6">The sequence shown here is derived from an EMBL/GenBank/DDBJ whole genome shotgun (WGS) entry which is preliminary data.</text>
</comment>
<accession>A0A9P4YFM4</accession>
<dbReference type="EMBL" id="JAAQVJ010000165">
    <property type="protein sequence ID" value="KAF3892517.1"/>
    <property type="molecule type" value="Genomic_DNA"/>
</dbReference>
<name>A0A9P4YFM4_9EURO</name>
<proteinExistence type="inferred from homology"/>
<evidence type="ECO:0000313" key="6">
    <source>
        <dbReference type="EMBL" id="KAF3892517.1"/>
    </source>
</evidence>
<evidence type="ECO:0000256" key="1">
    <source>
        <dbReference type="ARBA" id="ARBA00005613"/>
    </source>
</evidence>
<dbReference type="InterPro" id="IPR039058">
    <property type="entry name" value="Yippee_fam"/>
</dbReference>
<keyword evidence="3" id="KW-0862">Zinc</keyword>
<gene>
    <name evidence="6" type="ORF">GY632_4647</name>
</gene>
<reference evidence="6" key="1">
    <citation type="submission" date="2020-03" db="EMBL/GenBank/DDBJ databases">
        <title>Whole Genome Sequence of Trichophyton interdigitale from India.</title>
        <authorList>
            <person name="Kumar P."/>
        </authorList>
    </citation>
    <scope>NUCLEOTIDE SEQUENCE</scope>
    <source>
        <strain evidence="6">UCMS-IGIB-CI14</strain>
    </source>
</reference>
<dbReference type="Proteomes" id="UP000749309">
    <property type="component" value="Unassembled WGS sequence"/>
</dbReference>
<sequence length="208" mass="22659">MQTEIRSSSSSSSSYRQTETPAEMAARFPSYLQGAERESTLRCTNCAATICLASQVISKGFTGRHGRAYLVADPKAPHPALSVLANTVAHCAVPRQLVTGSHTVSDIACRFCHTVLGWKYLAAEEESQKYKVGKFIVESKRVSISRDGPVDFSPAPTPPPAAAVDNGGGKKEEIEFDSQDEDECEDLFAGVWTPSLAAKRRQRRKHKS</sequence>
<feature type="region of interest" description="Disordered" evidence="4">
    <location>
        <begin position="147"/>
        <end position="180"/>
    </location>
</feature>
<dbReference type="InterPro" id="IPR004910">
    <property type="entry name" value="Yippee/Mis18/Cereblon"/>
</dbReference>
<dbReference type="AlphaFoldDB" id="A0A9P4YFM4"/>
<feature type="domain" description="Yippee" evidence="5">
    <location>
        <begin position="39"/>
        <end position="146"/>
    </location>
</feature>
<feature type="region of interest" description="Disordered" evidence="4">
    <location>
        <begin position="1"/>
        <end position="22"/>
    </location>
</feature>
<dbReference type="InterPro" id="IPR034751">
    <property type="entry name" value="Yippee"/>
</dbReference>
<dbReference type="PROSITE" id="PS51792">
    <property type="entry name" value="YIPPEE"/>
    <property type="match status" value="1"/>
</dbReference>
<keyword evidence="2" id="KW-0479">Metal-binding</keyword>